<dbReference type="Proteomes" id="UP001159427">
    <property type="component" value="Unassembled WGS sequence"/>
</dbReference>
<keyword evidence="2" id="KW-1185">Reference proteome</keyword>
<sequence>MADKIVKNLYGENGLDDMEKTSVTLVMYNKSEVKPVGKKRFKVVNPKNKKKYNIDFLIVTGACKSLLSLRVSEHLQLLTINKQNILAMYCNAVESGLFTKEDCLSLHKDVFSGEGKLEGQLTSGD</sequence>
<reference evidence="1 2" key="1">
    <citation type="submission" date="2022-05" db="EMBL/GenBank/DDBJ databases">
        <authorList>
            <consortium name="Genoscope - CEA"/>
            <person name="William W."/>
        </authorList>
    </citation>
    <scope>NUCLEOTIDE SEQUENCE [LARGE SCALE GENOMIC DNA]</scope>
</reference>
<comment type="caution">
    <text evidence="1">The sequence shown here is derived from an EMBL/GenBank/DDBJ whole genome shotgun (WGS) entry which is preliminary data.</text>
</comment>
<protein>
    <submittedName>
        <fullName evidence="1">Uncharacterized protein</fullName>
    </submittedName>
</protein>
<proteinExistence type="predicted"/>
<accession>A0ABN8QFQ6</accession>
<gene>
    <name evidence="1" type="ORF">PEVE_00003769</name>
</gene>
<organism evidence="1 2">
    <name type="scientific">Porites evermanni</name>
    <dbReference type="NCBI Taxonomy" id="104178"/>
    <lineage>
        <taxon>Eukaryota</taxon>
        <taxon>Metazoa</taxon>
        <taxon>Cnidaria</taxon>
        <taxon>Anthozoa</taxon>
        <taxon>Hexacorallia</taxon>
        <taxon>Scleractinia</taxon>
        <taxon>Fungiina</taxon>
        <taxon>Poritidae</taxon>
        <taxon>Porites</taxon>
    </lineage>
</organism>
<dbReference type="EMBL" id="CALNXI010001229">
    <property type="protein sequence ID" value="CAH3160983.1"/>
    <property type="molecule type" value="Genomic_DNA"/>
</dbReference>
<evidence type="ECO:0000313" key="1">
    <source>
        <dbReference type="EMBL" id="CAH3160983.1"/>
    </source>
</evidence>
<name>A0ABN8QFQ6_9CNID</name>
<evidence type="ECO:0000313" key="2">
    <source>
        <dbReference type="Proteomes" id="UP001159427"/>
    </source>
</evidence>